<dbReference type="AlphaFoldDB" id="A0A0D2AYD3"/>
<sequence>MIDLTADWARDRTSRSLQHHPHTKIKKLAIVKRAAKLGFERKPRSYSSTLFDRSPLIEKPGNNRTPTARLCETDGAINGTKSNSRKEALDEYKSKVEMSPAAMPSSPTFSEAYSLESEAGSDDDQSSSIVKAKRSSHAISVS</sequence>
<dbReference type="GeneID" id="27338113"/>
<dbReference type="HOGENOM" id="CLU_1815802_0_0_1"/>
<proteinExistence type="predicted"/>
<dbReference type="Proteomes" id="UP000053328">
    <property type="component" value="Unassembled WGS sequence"/>
</dbReference>
<dbReference type="VEuPathDB" id="FungiDB:PV08_11030"/>
<evidence type="ECO:0000313" key="2">
    <source>
        <dbReference type="EMBL" id="KIW11728.1"/>
    </source>
</evidence>
<evidence type="ECO:0000313" key="3">
    <source>
        <dbReference type="Proteomes" id="UP000053328"/>
    </source>
</evidence>
<name>A0A0D2AYD3_9EURO</name>
<organism evidence="2 3">
    <name type="scientific">Exophiala spinifera</name>
    <dbReference type="NCBI Taxonomy" id="91928"/>
    <lineage>
        <taxon>Eukaryota</taxon>
        <taxon>Fungi</taxon>
        <taxon>Dikarya</taxon>
        <taxon>Ascomycota</taxon>
        <taxon>Pezizomycotina</taxon>
        <taxon>Eurotiomycetes</taxon>
        <taxon>Chaetothyriomycetidae</taxon>
        <taxon>Chaetothyriales</taxon>
        <taxon>Herpotrichiellaceae</taxon>
        <taxon>Exophiala</taxon>
    </lineage>
</organism>
<keyword evidence="3" id="KW-1185">Reference proteome</keyword>
<evidence type="ECO:0000256" key="1">
    <source>
        <dbReference type="SAM" id="MobiDB-lite"/>
    </source>
</evidence>
<accession>A0A0D2AYD3</accession>
<feature type="compositionally biased region" description="Basic and acidic residues" evidence="1">
    <location>
        <begin position="84"/>
        <end position="96"/>
    </location>
</feature>
<feature type="region of interest" description="Disordered" evidence="1">
    <location>
        <begin position="53"/>
        <end position="142"/>
    </location>
</feature>
<gene>
    <name evidence="2" type="ORF">PV08_11030</name>
</gene>
<dbReference type="RefSeq" id="XP_016231944.1">
    <property type="nucleotide sequence ID" value="XM_016385342.1"/>
</dbReference>
<protein>
    <submittedName>
        <fullName evidence="2">Uncharacterized protein</fullName>
    </submittedName>
</protein>
<reference evidence="2 3" key="1">
    <citation type="submission" date="2015-01" db="EMBL/GenBank/DDBJ databases">
        <title>The Genome Sequence of Exophiala spinifera CBS89968.</title>
        <authorList>
            <consortium name="The Broad Institute Genomics Platform"/>
            <person name="Cuomo C."/>
            <person name="de Hoog S."/>
            <person name="Gorbushina A."/>
            <person name="Stielow B."/>
            <person name="Teixiera M."/>
            <person name="Abouelleil A."/>
            <person name="Chapman S.B."/>
            <person name="Priest M."/>
            <person name="Young S.K."/>
            <person name="Wortman J."/>
            <person name="Nusbaum C."/>
            <person name="Birren B."/>
        </authorList>
    </citation>
    <scope>NUCLEOTIDE SEQUENCE [LARGE SCALE GENOMIC DNA]</scope>
    <source>
        <strain evidence="2 3">CBS 89968</strain>
    </source>
</reference>
<dbReference type="EMBL" id="KN847499">
    <property type="protein sequence ID" value="KIW11728.1"/>
    <property type="molecule type" value="Genomic_DNA"/>
</dbReference>